<accession>V7PYE4</accession>
<dbReference type="InterPro" id="IPR006477">
    <property type="entry name" value="Yir_bir_cir"/>
</dbReference>
<proteinExistence type="predicted"/>
<evidence type="ECO:0000313" key="2">
    <source>
        <dbReference type="Proteomes" id="UP000018538"/>
    </source>
</evidence>
<organism evidence="1 2">
    <name type="scientific">Plasmodium yoelii 17X</name>
    <dbReference type="NCBI Taxonomy" id="1323249"/>
    <lineage>
        <taxon>Eukaryota</taxon>
        <taxon>Sar</taxon>
        <taxon>Alveolata</taxon>
        <taxon>Apicomplexa</taxon>
        <taxon>Aconoidasida</taxon>
        <taxon>Haemosporida</taxon>
        <taxon>Plasmodiidae</taxon>
        <taxon>Plasmodium</taxon>
        <taxon>Plasmodium (Vinckeia)</taxon>
    </lineage>
</organism>
<evidence type="ECO:0000313" key="1">
    <source>
        <dbReference type="EMBL" id="ETB63188.1"/>
    </source>
</evidence>
<dbReference type="Pfam" id="PF06022">
    <property type="entry name" value="Cir_Bir_Yir"/>
    <property type="match status" value="2"/>
</dbReference>
<dbReference type="AlphaFoldDB" id="V7PYE4"/>
<name>V7PYE4_PLAYE</name>
<sequence>MDGDICKTFIALRNSFSYLDKDETYQFTNDVDYCTDVKCDDDTGKINARCLYIFHTFFKDKSVFKKDAKGNIYIVQYILIWLSYMLNLIKTQEKNSIESFYKTYIKDDDKYNNNIDYIVGYNGYKDLIDRYYYILSMDMSIISKLYDAFNTLCDIYIEHDTNDPNCVNYSEKANQFLEKYKKIIIDHNIGENIRYFYVLINLLTDYDNLKNKCEKFPSTPDIKKIISENVCEVAPSSSSIASKLIPILSILVAIPIFLGIAYKCESFVSIWEDFPDTLTDDEKYQFNDKTFLNSYCFKYECGGPLEKMNAVFFHLINKFFGSSGLFNNNVKNNINAVEYILIWLSHMLNLKDKQGNILKTFYNVYIYNQEKYKNPINGVDGCRNYNDLIYTKKELMNITNEKLSKFYAPFKSLCKMYSRFNEKTSDCTKCLSDANEFVETYNKLNGDSSITNDSSCNKLLCTLSNDYDNFKKKYSDVKCPNSSFPAIEKPDH</sequence>
<protein>
    <submittedName>
        <fullName evidence="1">Uncharacterized protein</fullName>
    </submittedName>
</protein>
<reference evidence="1 2" key="1">
    <citation type="submission" date="2013-11" db="EMBL/GenBank/DDBJ databases">
        <title>The Genome Sequence of Plasmodium yoelii 17X.</title>
        <authorList>
            <consortium name="The Broad Institute Genomics Platform"/>
            <consortium name="The Broad Institute Genome Sequencing Center for Infectious Disease"/>
            <person name="Neafsey D."/>
            <person name="Adams J."/>
            <person name="Walker B."/>
            <person name="Young S.K."/>
            <person name="Zeng Q."/>
            <person name="Gargeya S."/>
            <person name="Fitzgerald M."/>
            <person name="Haas B."/>
            <person name="Abouelleil A."/>
            <person name="Alvarado L."/>
            <person name="Chapman S.B."/>
            <person name="Gainer-Dewar J."/>
            <person name="Goldberg J."/>
            <person name="Griggs A."/>
            <person name="Gujja S."/>
            <person name="Hansen M."/>
            <person name="Howarth C."/>
            <person name="Imamovic A."/>
            <person name="Ireland A."/>
            <person name="Larimer J."/>
            <person name="McCowan C."/>
            <person name="Murphy C."/>
            <person name="Pearson M."/>
            <person name="Poon T.W."/>
            <person name="Priest M."/>
            <person name="Roberts A."/>
            <person name="Saif S."/>
            <person name="Shea T."/>
            <person name="Sykes S."/>
            <person name="Wortman J."/>
            <person name="Nusbaum C."/>
            <person name="Birren B."/>
        </authorList>
    </citation>
    <scope>NUCLEOTIDE SEQUENCE [LARGE SCALE GENOMIC DNA]</scope>
    <source>
        <strain evidence="1 2">17X</strain>
    </source>
</reference>
<gene>
    <name evidence="1" type="ORF">YYC_00279</name>
</gene>
<dbReference type="EMBL" id="KI635728">
    <property type="protein sequence ID" value="ETB63188.1"/>
    <property type="molecule type" value="Genomic_DNA"/>
</dbReference>
<dbReference type="NCBIfam" id="TIGR01590">
    <property type="entry name" value="yir-bir-cir_Pla"/>
    <property type="match status" value="2"/>
</dbReference>
<keyword evidence="2" id="KW-1185">Reference proteome</keyword>
<dbReference type="Proteomes" id="UP000018538">
    <property type="component" value="Unassembled WGS sequence"/>
</dbReference>